<reference evidence="10 11" key="1">
    <citation type="submission" date="2019-04" db="EMBL/GenBank/DDBJ databases">
        <title>Pedobacter sp. AR-3-17 sp. nov., isolated from Arctic soil.</title>
        <authorList>
            <person name="Dahal R.H."/>
            <person name="Kim D.-U."/>
        </authorList>
    </citation>
    <scope>NUCLEOTIDE SEQUENCE [LARGE SCALE GENOMIC DNA]</scope>
    <source>
        <strain evidence="10 11">AR-3-17</strain>
    </source>
</reference>
<proteinExistence type="predicted"/>
<dbReference type="PANTHER" id="PTHR30600:SF10">
    <property type="entry name" value="BLL6722 PROTEIN"/>
    <property type="match status" value="1"/>
</dbReference>
<keyword evidence="11" id="KW-1185">Reference proteome</keyword>
<dbReference type="Proteomes" id="UP000308181">
    <property type="component" value="Unassembled WGS sequence"/>
</dbReference>
<dbReference type="GO" id="GO:0020037">
    <property type="term" value="F:heme binding"/>
    <property type="evidence" value="ECO:0007669"/>
    <property type="project" value="InterPro"/>
</dbReference>
<comment type="subcellular location">
    <subcellularLocation>
        <location evidence="1">Cell envelope</location>
    </subcellularLocation>
</comment>
<dbReference type="InterPro" id="IPR051395">
    <property type="entry name" value="Cytochrome_c_Peroxidase/MauG"/>
</dbReference>
<keyword evidence="10" id="KW-0575">Peroxidase</keyword>
<keyword evidence="5" id="KW-0560">Oxidoreductase</keyword>
<dbReference type="GO" id="GO:0009055">
    <property type="term" value="F:electron transfer activity"/>
    <property type="evidence" value="ECO:0007669"/>
    <property type="project" value="InterPro"/>
</dbReference>
<evidence type="ECO:0000256" key="8">
    <source>
        <dbReference type="SAM" id="SignalP"/>
    </source>
</evidence>
<evidence type="ECO:0000313" key="10">
    <source>
        <dbReference type="EMBL" id="TKB97834.1"/>
    </source>
</evidence>
<feature type="chain" id="PRO_5020676761" evidence="8">
    <location>
        <begin position="21"/>
        <end position="351"/>
    </location>
</feature>
<evidence type="ECO:0000256" key="7">
    <source>
        <dbReference type="PROSITE-ProRule" id="PRU00433"/>
    </source>
</evidence>
<dbReference type="InterPro" id="IPR009056">
    <property type="entry name" value="Cyt_c-like_dom"/>
</dbReference>
<evidence type="ECO:0000313" key="11">
    <source>
        <dbReference type="Proteomes" id="UP000308181"/>
    </source>
</evidence>
<gene>
    <name evidence="10" type="ORF">FA046_10810</name>
</gene>
<dbReference type="RefSeq" id="WP_136826408.1">
    <property type="nucleotide sequence ID" value="NZ_SWBP01000003.1"/>
</dbReference>
<dbReference type="GO" id="GO:0030313">
    <property type="term" value="C:cell envelope"/>
    <property type="evidence" value="ECO:0007669"/>
    <property type="project" value="UniProtKB-SubCell"/>
</dbReference>
<dbReference type="PANTHER" id="PTHR30600">
    <property type="entry name" value="CYTOCHROME C PEROXIDASE-RELATED"/>
    <property type="match status" value="1"/>
</dbReference>
<evidence type="ECO:0000256" key="4">
    <source>
        <dbReference type="ARBA" id="ARBA00022729"/>
    </source>
</evidence>
<comment type="caution">
    <text evidence="10">The sequence shown here is derived from an EMBL/GenBank/DDBJ whole genome shotgun (WGS) entry which is preliminary data.</text>
</comment>
<dbReference type="GO" id="GO:0046872">
    <property type="term" value="F:metal ion binding"/>
    <property type="evidence" value="ECO:0007669"/>
    <property type="project" value="UniProtKB-KW"/>
</dbReference>
<evidence type="ECO:0000259" key="9">
    <source>
        <dbReference type="PROSITE" id="PS51007"/>
    </source>
</evidence>
<dbReference type="Pfam" id="PF03150">
    <property type="entry name" value="CCP_MauG"/>
    <property type="match status" value="1"/>
</dbReference>
<name>A0A4U1C3P9_9SPHI</name>
<keyword evidence="2 7" id="KW-0349">Heme</keyword>
<dbReference type="PROSITE" id="PS51007">
    <property type="entry name" value="CYTC"/>
    <property type="match status" value="1"/>
</dbReference>
<organism evidence="10 11">
    <name type="scientific">Pedobacter cryophilus</name>
    <dbReference type="NCBI Taxonomy" id="2571271"/>
    <lineage>
        <taxon>Bacteria</taxon>
        <taxon>Pseudomonadati</taxon>
        <taxon>Bacteroidota</taxon>
        <taxon>Sphingobacteriia</taxon>
        <taxon>Sphingobacteriales</taxon>
        <taxon>Sphingobacteriaceae</taxon>
        <taxon>Pedobacter</taxon>
    </lineage>
</organism>
<keyword evidence="3 7" id="KW-0479">Metal-binding</keyword>
<evidence type="ECO:0000256" key="2">
    <source>
        <dbReference type="ARBA" id="ARBA00022617"/>
    </source>
</evidence>
<protein>
    <submittedName>
        <fullName evidence="10">Cytochrome-c peroxidase</fullName>
    </submittedName>
</protein>
<dbReference type="SUPFAM" id="SSF46626">
    <property type="entry name" value="Cytochrome c"/>
    <property type="match status" value="2"/>
</dbReference>
<evidence type="ECO:0000256" key="6">
    <source>
        <dbReference type="ARBA" id="ARBA00023004"/>
    </source>
</evidence>
<evidence type="ECO:0000256" key="1">
    <source>
        <dbReference type="ARBA" id="ARBA00004196"/>
    </source>
</evidence>
<accession>A0A4U1C3P9</accession>
<dbReference type="GO" id="GO:0004130">
    <property type="term" value="F:cytochrome-c peroxidase activity"/>
    <property type="evidence" value="ECO:0007669"/>
    <property type="project" value="TreeGrafter"/>
</dbReference>
<dbReference type="Gene3D" id="1.10.760.10">
    <property type="entry name" value="Cytochrome c-like domain"/>
    <property type="match status" value="2"/>
</dbReference>
<dbReference type="OrthoDB" id="9805202at2"/>
<sequence>MRKAAVITLISFLVLLFQFCADKDSAIPTTNGTSLSLPSNTLNYLVSYPTHVQNALTATDNTPANNQITNDGATLGRVLFYDTQLSANNTISCGSCHQQNKNFDDLIPLSKGFEGGLTDRKSMPLMNVRFYRNGRMFWDERSRTLEAQVLQPIQNHVEMGLTLAQLESKVKALDYYPALFLKAFGNTTIDSVKISRALSQFVRSIVTYQSKYDKVKQGTEAFSNAEAIGEQLFLNAGAPNTCASCHTPPMFITSDPARGFALQDINDAGINNQNRFKSPSLRNISTRTNLFHNGSIANLQAMLTSGAPGSGTGPIPLHAVAPQDIQNMLAFLNTLTDQTILTEEKFSNPFK</sequence>
<dbReference type="EMBL" id="SWBP01000003">
    <property type="protein sequence ID" value="TKB97834.1"/>
    <property type="molecule type" value="Genomic_DNA"/>
</dbReference>
<feature type="signal peptide" evidence="8">
    <location>
        <begin position="1"/>
        <end position="20"/>
    </location>
</feature>
<dbReference type="AlphaFoldDB" id="A0A4U1C3P9"/>
<evidence type="ECO:0000256" key="3">
    <source>
        <dbReference type="ARBA" id="ARBA00022723"/>
    </source>
</evidence>
<evidence type="ECO:0000256" key="5">
    <source>
        <dbReference type="ARBA" id="ARBA00023002"/>
    </source>
</evidence>
<feature type="domain" description="Cytochrome c" evidence="9">
    <location>
        <begin position="224"/>
        <end position="336"/>
    </location>
</feature>
<keyword evidence="6 7" id="KW-0408">Iron</keyword>
<dbReference type="InterPro" id="IPR004852">
    <property type="entry name" value="Di-haem_cyt_c_peroxidsae"/>
</dbReference>
<dbReference type="InterPro" id="IPR036909">
    <property type="entry name" value="Cyt_c-like_dom_sf"/>
</dbReference>
<keyword evidence="4 8" id="KW-0732">Signal</keyword>